<dbReference type="PANTHER" id="PTHR33488:SF2">
    <property type="entry name" value="EARLY ENDOSOME ANTIGEN 1-LIKE"/>
    <property type="match status" value="1"/>
</dbReference>
<protein>
    <submittedName>
        <fullName evidence="1">Uncharacterized protein</fullName>
    </submittedName>
</protein>
<evidence type="ECO:0000313" key="2">
    <source>
        <dbReference type="Proteomes" id="UP001302745"/>
    </source>
</evidence>
<reference evidence="1" key="1">
    <citation type="journal article" date="2023" name="Mol. Phylogenet. Evol.">
        <title>Genome-scale phylogeny and comparative genomics of the fungal order Sordariales.</title>
        <authorList>
            <person name="Hensen N."/>
            <person name="Bonometti L."/>
            <person name="Westerberg I."/>
            <person name="Brannstrom I.O."/>
            <person name="Guillou S."/>
            <person name="Cros-Aarteil S."/>
            <person name="Calhoun S."/>
            <person name="Haridas S."/>
            <person name="Kuo A."/>
            <person name="Mondo S."/>
            <person name="Pangilinan J."/>
            <person name="Riley R."/>
            <person name="LaButti K."/>
            <person name="Andreopoulos B."/>
            <person name="Lipzen A."/>
            <person name="Chen C."/>
            <person name="Yan M."/>
            <person name="Daum C."/>
            <person name="Ng V."/>
            <person name="Clum A."/>
            <person name="Steindorff A."/>
            <person name="Ohm R.A."/>
            <person name="Martin F."/>
            <person name="Silar P."/>
            <person name="Natvig D.O."/>
            <person name="Lalanne C."/>
            <person name="Gautier V."/>
            <person name="Ament-Velasquez S.L."/>
            <person name="Kruys A."/>
            <person name="Hutchinson M.I."/>
            <person name="Powell A.J."/>
            <person name="Barry K."/>
            <person name="Miller A.N."/>
            <person name="Grigoriev I.V."/>
            <person name="Debuchy R."/>
            <person name="Gladieux P."/>
            <person name="Hiltunen Thoren M."/>
            <person name="Johannesson H."/>
        </authorList>
    </citation>
    <scope>NUCLEOTIDE SEQUENCE</scope>
    <source>
        <strain evidence="1">CBS 538.74</strain>
    </source>
</reference>
<keyword evidence="2" id="KW-1185">Reference proteome</keyword>
<proteinExistence type="predicted"/>
<dbReference type="AlphaFoldDB" id="A0AAN6ZTZ1"/>
<dbReference type="EMBL" id="MU857105">
    <property type="protein sequence ID" value="KAK4150009.1"/>
    <property type="molecule type" value="Genomic_DNA"/>
</dbReference>
<sequence length="197" mass="21616">MSNTTEDPAVTIQKTNAKAGAQAVFEAAKNRLTTAQEHLKNTQELYLQSSKQLLEQQTKLTEIQGELIYQAAITVRAYFSVFGDNAIMWVTLSTDNIMPGLQMVEEMTLDRGGLAAAQQKAARLNAWSVQAQQAVKDIAAKQRVDEIQAITRELPPTPDTKKAIEASTGEVLNIAKEATKENAAVAPINRFGMKREL</sequence>
<comment type="caution">
    <text evidence="1">The sequence shown here is derived from an EMBL/GenBank/DDBJ whole genome shotgun (WGS) entry which is preliminary data.</text>
</comment>
<reference evidence="1" key="2">
    <citation type="submission" date="2023-05" db="EMBL/GenBank/DDBJ databases">
        <authorList>
            <consortium name="Lawrence Berkeley National Laboratory"/>
            <person name="Steindorff A."/>
            <person name="Hensen N."/>
            <person name="Bonometti L."/>
            <person name="Westerberg I."/>
            <person name="Brannstrom I.O."/>
            <person name="Guillou S."/>
            <person name="Cros-Aarteil S."/>
            <person name="Calhoun S."/>
            <person name="Haridas S."/>
            <person name="Kuo A."/>
            <person name="Mondo S."/>
            <person name="Pangilinan J."/>
            <person name="Riley R."/>
            <person name="Labutti K."/>
            <person name="Andreopoulos B."/>
            <person name="Lipzen A."/>
            <person name="Chen C."/>
            <person name="Yanf M."/>
            <person name="Daum C."/>
            <person name="Ng V."/>
            <person name="Clum A."/>
            <person name="Ohm R."/>
            <person name="Martin F."/>
            <person name="Silar P."/>
            <person name="Natvig D."/>
            <person name="Lalanne C."/>
            <person name="Gautier V."/>
            <person name="Ament-Velasquez S.L."/>
            <person name="Kruys A."/>
            <person name="Hutchinson M.I."/>
            <person name="Powell A.J."/>
            <person name="Barry K."/>
            <person name="Miller A.N."/>
            <person name="Grigoriev I.V."/>
            <person name="Debuchy R."/>
            <person name="Gladieux P."/>
            <person name="Thoren M.H."/>
            <person name="Johannesson H."/>
        </authorList>
    </citation>
    <scope>NUCLEOTIDE SEQUENCE</scope>
    <source>
        <strain evidence="1">CBS 538.74</strain>
    </source>
</reference>
<evidence type="ECO:0000313" key="1">
    <source>
        <dbReference type="EMBL" id="KAK4150009.1"/>
    </source>
</evidence>
<gene>
    <name evidence="1" type="ORF">C8A00DRAFT_37409</name>
</gene>
<name>A0AAN6ZTZ1_9PEZI</name>
<organism evidence="1 2">
    <name type="scientific">Chaetomidium leptoderma</name>
    <dbReference type="NCBI Taxonomy" id="669021"/>
    <lineage>
        <taxon>Eukaryota</taxon>
        <taxon>Fungi</taxon>
        <taxon>Dikarya</taxon>
        <taxon>Ascomycota</taxon>
        <taxon>Pezizomycotina</taxon>
        <taxon>Sordariomycetes</taxon>
        <taxon>Sordariomycetidae</taxon>
        <taxon>Sordariales</taxon>
        <taxon>Chaetomiaceae</taxon>
        <taxon>Chaetomidium</taxon>
    </lineage>
</organism>
<dbReference type="PANTHER" id="PTHR33488">
    <property type="entry name" value="ZGC:162509"/>
    <property type="match status" value="1"/>
</dbReference>
<accession>A0AAN6ZTZ1</accession>
<dbReference type="Proteomes" id="UP001302745">
    <property type="component" value="Unassembled WGS sequence"/>
</dbReference>